<dbReference type="Pfam" id="PF00240">
    <property type="entry name" value="ubiquitin"/>
    <property type="match status" value="1"/>
</dbReference>
<accession>E1ZF60</accession>
<sequence length="276" mass="29559">MTETAVVPTAATEPQDGAPPPAGGGEQQQPAAEDRKRSLEDHGECIAIKVTYGKQSVTTSRPLLSTVASLKADVAAHTGVPPENQVRKLLFKGMLKDEQTLQAAGLKSGSKVIVMGSRPEEIKVTKLGQAGAAGGGGGDWDDKPPSEPWSEQEQHKKVISKGRPDDGWPGIKDKQVPLRDDQTYIPGLYNSQGTKVRLTFKAELQQLWVGSAVSTQKVPYNTIAKMESQAIKGQEEYSILRIQVGSSASSNLWLYYLPSQAVSGVKMRVLGVGALL</sequence>
<feature type="domain" description="Ubiquitin-like" evidence="2">
    <location>
        <begin position="46"/>
        <end position="121"/>
    </location>
</feature>
<dbReference type="AlphaFoldDB" id="E1ZF60"/>
<dbReference type="Gene3D" id="3.10.20.90">
    <property type="entry name" value="Phosphatidylinositol 3-kinase Catalytic Subunit, Chain A, domain 1"/>
    <property type="match status" value="1"/>
</dbReference>
<gene>
    <name evidence="3" type="ORF">CHLNCDRAFT_133751</name>
</gene>
<dbReference type="eggNOG" id="KOG1872">
    <property type="taxonomic scope" value="Eukaryota"/>
</dbReference>
<feature type="compositionally biased region" description="Basic and acidic residues" evidence="1">
    <location>
        <begin position="152"/>
        <end position="174"/>
    </location>
</feature>
<feature type="region of interest" description="Disordered" evidence="1">
    <location>
        <begin position="1"/>
        <end position="40"/>
    </location>
</feature>
<proteinExistence type="predicted"/>
<dbReference type="SMART" id="SM00213">
    <property type="entry name" value="UBQ"/>
    <property type="match status" value="1"/>
</dbReference>
<evidence type="ECO:0000259" key="2">
    <source>
        <dbReference type="PROSITE" id="PS50053"/>
    </source>
</evidence>
<dbReference type="InterPro" id="IPR057455">
    <property type="entry name" value="UBFD1_C"/>
</dbReference>
<dbReference type="InterPro" id="IPR039120">
    <property type="entry name" value="UBFD1"/>
</dbReference>
<dbReference type="STRING" id="554065.E1ZF60"/>
<dbReference type="GeneID" id="17355125"/>
<name>E1ZF60_CHLVA</name>
<reference evidence="3 4" key="1">
    <citation type="journal article" date="2010" name="Plant Cell">
        <title>The Chlorella variabilis NC64A genome reveals adaptation to photosymbiosis, coevolution with viruses, and cryptic sex.</title>
        <authorList>
            <person name="Blanc G."/>
            <person name="Duncan G."/>
            <person name="Agarkova I."/>
            <person name="Borodovsky M."/>
            <person name="Gurnon J."/>
            <person name="Kuo A."/>
            <person name="Lindquist E."/>
            <person name="Lucas S."/>
            <person name="Pangilinan J."/>
            <person name="Polle J."/>
            <person name="Salamov A."/>
            <person name="Terry A."/>
            <person name="Yamada T."/>
            <person name="Dunigan D.D."/>
            <person name="Grigoriev I.V."/>
            <person name="Claverie J.M."/>
            <person name="Van Etten J.L."/>
        </authorList>
    </citation>
    <scope>NUCLEOTIDE SEQUENCE [LARGE SCALE GENOMIC DNA]</scope>
    <source>
        <strain evidence="3 4">NC64A</strain>
    </source>
</reference>
<keyword evidence="4" id="KW-1185">Reference proteome</keyword>
<dbReference type="OrthoDB" id="267397at2759"/>
<feature type="region of interest" description="Disordered" evidence="1">
    <location>
        <begin position="129"/>
        <end position="174"/>
    </location>
</feature>
<dbReference type="Pfam" id="PF25343">
    <property type="entry name" value="PH_UBFD1_C"/>
    <property type="match status" value="1"/>
</dbReference>
<dbReference type="PANTHER" id="PTHR16470:SF0">
    <property type="entry name" value="UBIQUITIN DOMAIN-CONTAINING PROTEIN UBFD1"/>
    <property type="match status" value="1"/>
</dbReference>
<dbReference type="EMBL" id="GL433844">
    <property type="protein sequence ID" value="EFN55612.1"/>
    <property type="molecule type" value="Genomic_DNA"/>
</dbReference>
<dbReference type="InterPro" id="IPR000626">
    <property type="entry name" value="Ubiquitin-like_dom"/>
</dbReference>
<dbReference type="GO" id="GO:0045296">
    <property type="term" value="F:cadherin binding"/>
    <property type="evidence" value="ECO:0007669"/>
    <property type="project" value="TreeGrafter"/>
</dbReference>
<dbReference type="PANTHER" id="PTHR16470">
    <property type="entry name" value="UBIQUITIN DOMAIN-CONTAINING PROTEIN UBFD1"/>
    <property type="match status" value="1"/>
</dbReference>
<dbReference type="RefSeq" id="XP_005847714.1">
    <property type="nucleotide sequence ID" value="XM_005847652.1"/>
</dbReference>
<dbReference type="InterPro" id="IPR029071">
    <property type="entry name" value="Ubiquitin-like_domsf"/>
</dbReference>
<dbReference type="InParanoid" id="E1ZF60"/>
<dbReference type="KEGG" id="cvr:CHLNCDRAFT_133751"/>
<evidence type="ECO:0000313" key="4">
    <source>
        <dbReference type="Proteomes" id="UP000008141"/>
    </source>
</evidence>
<organism evidence="4">
    <name type="scientific">Chlorella variabilis</name>
    <name type="common">Green alga</name>
    <dbReference type="NCBI Taxonomy" id="554065"/>
    <lineage>
        <taxon>Eukaryota</taxon>
        <taxon>Viridiplantae</taxon>
        <taxon>Chlorophyta</taxon>
        <taxon>core chlorophytes</taxon>
        <taxon>Trebouxiophyceae</taxon>
        <taxon>Chlorellales</taxon>
        <taxon>Chlorellaceae</taxon>
        <taxon>Chlorella clade</taxon>
        <taxon>Chlorella</taxon>
    </lineage>
</organism>
<dbReference type="OMA" id="SEPIKEH"/>
<dbReference type="GO" id="GO:0003723">
    <property type="term" value="F:RNA binding"/>
    <property type="evidence" value="ECO:0007669"/>
    <property type="project" value="TreeGrafter"/>
</dbReference>
<evidence type="ECO:0000313" key="3">
    <source>
        <dbReference type="EMBL" id="EFN55612.1"/>
    </source>
</evidence>
<dbReference type="Proteomes" id="UP000008141">
    <property type="component" value="Unassembled WGS sequence"/>
</dbReference>
<dbReference type="SUPFAM" id="SSF54236">
    <property type="entry name" value="Ubiquitin-like"/>
    <property type="match status" value="1"/>
</dbReference>
<feature type="compositionally biased region" description="Low complexity" evidence="1">
    <location>
        <begin position="1"/>
        <end position="16"/>
    </location>
</feature>
<dbReference type="PROSITE" id="PS50053">
    <property type="entry name" value="UBIQUITIN_2"/>
    <property type="match status" value="1"/>
</dbReference>
<evidence type="ECO:0000256" key="1">
    <source>
        <dbReference type="SAM" id="MobiDB-lite"/>
    </source>
</evidence>
<protein>
    <recommendedName>
        <fullName evidence="2">Ubiquitin-like domain-containing protein</fullName>
    </recommendedName>
</protein>